<dbReference type="SUPFAM" id="SSF56968">
    <property type="entry name" value="Lipovitellin-phosvitin complex, beta-sheet shell regions"/>
    <property type="match status" value="2"/>
</dbReference>
<dbReference type="PROSITE" id="PS51211">
    <property type="entry name" value="VITELLOGENIN"/>
    <property type="match status" value="1"/>
</dbReference>
<dbReference type="PANTHER" id="PTHR23345:SF15">
    <property type="entry name" value="VITELLOGENIN 1-RELATED"/>
    <property type="match status" value="1"/>
</dbReference>
<dbReference type="InterPro" id="IPR015816">
    <property type="entry name" value="Vitellinogen_b-sht_N"/>
</dbReference>
<dbReference type="PROSITE" id="PS51233">
    <property type="entry name" value="VWFD"/>
    <property type="match status" value="1"/>
</dbReference>
<dbReference type="RefSeq" id="XP_018494601.2">
    <property type="nucleotide sequence ID" value="XM_018639085.2"/>
</dbReference>
<dbReference type="InterPro" id="IPR001747">
    <property type="entry name" value="Vitellogenin_N"/>
</dbReference>
<evidence type="ECO:0000256" key="2">
    <source>
        <dbReference type="ARBA" id="ARBA00022761"/>
    </source>
</evidence>
<keyword evidence="9" id="KW-1185">Reference proteome</keyword>
<dbReference type="SMART" id="SM01169">
    <property type="entry name" value="DUF1943"/>
    <property type="match status" value="1"/>
</dbReference>
<dbReference type="InterPro" id="IPR015255">
    <property type="entry name" value="Vitellinogen_open_b-sht"/>
</dbReference>
<evidence type="ECO:0000313" key="10">
    <source>
        <dbReference type="RefSeq" id="XP_018494601.2"/>
    </source>
</evidence>
<feature type="signal peptide" evidence="6">
    <location>
        <begin position="1"/>
        <end position="22"/>
    </location>
</feature>
<dbReference type="SMART" id="SM00216">
    <property type="entry name" value="VWD"/>
    <property type="match status" value="1"/>
</dbReference>
<evidence type="ECO:0000259" key="7">
    <source>
        <dbReference type="PROSITE" id="PS51211"/>
    </source>
</evidence>
<keyword evidence="2" id="KW-0758">Storage protein</keyword>
<accession>A0AAJ7P9G0</accession>
<dbReference type="InterPro" id="IPR015819">
    <property type="entry name" value="Lipid_transp_b-sht_shell"/>
</dbReference>
<dbReference type="GO" id="GO:0045735">
    <property type="term" value="F:nutrient reservoir activity"/>
    <property type="evidence" value="ECO:0007669"/>
    <property type="project" value="UniProtKB-KW"/>
</dbReference>
<dbReference type="GeneID" id="100906494"/>
<name>A0AAJ7P9G0_9ACAR</name>
<keyword evidence="4" id="KW-0325">Glycoprotein</keyword>
<dbReference type="Proteomes" id="UP000694867">
    <property type="component" value="Unplaced"/>
</dbReference>
<dbReference type="Pfam" id="PF01347">
    <property type="entry name" value="Vitellogenin_N"/>
    <property type="match status" value="1"/>
</dbReference>
<dbReference type="InterPro" id="IPR015817">
    <property type="entry name" value="Vitellinogen_open_b-sht_sub1"/>
</dbReference>
<feature type="chain" id="PRO_5042512672" evidence="6">
    <location>
        <begin position="23"/>
        <end position="3060"/>
    </location>
</feature>
<organism evidence="9 10">
    <name type="scientific">Galendromus occidentalis</name>
    <name type="common">western predatory mite</name>
    <dbReference type="NCBI Taxonomy" id="34638"/>
    <lineage>
        <taxon>Eukaryota</taxon>
        <taxon>Metazoa</taxon>
        <taxon>Ecdysozoa</taxon>
        <taxon>Arthropoda</taxon>
        <taxon>Chelicerata</taxon>
        <taxon>Arachnida</taxon>
        <taxon>Acari</taxon>
        <taxon>Parasitiformes</taxon>
        <taxon>Mesostigmata</taxon>
        <taxon>Gamasina</taxon>
        <taxon>Phytoseioidea</taxon>
        <taxon>Phytoseiidae</taxon>
        <taxon>Typhlodrominae</taxon>
        <taxon>Galendromus</taxon>
    </lineage>
</organism>
<feature type="domain" description="Vitellogenin" evidence="7">
    <location>
        <begin position="37"/>
        <end position="640"/>
    </location>
</feature>
<dbReference type="SMART" id="SM00638">
    <property type="entry name" value="LPD_N"/>
    <property type="match status" value="1"/>
</dbReference>
<evidence type="ECO:0000256" key="5">
    <source>
        <dbReference type="PROSITE-ProRule" id="PRU00557"/>
    </source>
</evidence>
<evidence type="ECO:0000256" key="3">
    <source>
        <dbReference type="ARBA" id="ARBA00023157"/>
    </source>
</evidence>
<comment type="caution">
    <text evidence="5">Lacks conserved residue(s) required for the propagation of feature annotation.</text>
</comment>
<dbReference type="InterPro" id="IPR011030">
    <property type="entry name" value="Lipovitellin_superhlx_dom"/>
</dbReference>
<dbReference type="Pfam" id="PF00094">
    <property type="entry name" value="VWD"/>
    <property type="match status" value="1"/>
</dbReference>
<dbReference type="PANTHER" id="PTHR23345">
    <property type="entry name" value="VITELLOGENIN-RELATED"/>
    <property type="match status" value="1"/>
</dbReference>
<evidence type="ECO:0000256" key="1">
    <source>
        <dbReference type="ARBA" id="ARBA00022729"/>
    </source>
</evidence>
<reference evidence="10" key="1">
    <citation type="submission" date="2025-08" db="UniProtKB">
        <authorList>
            <consortium name="RefSeq"/>
        </authorList>
    </citation>
    <scope>IDENTIFICATION</scope>
</reference>
<dbReference type="KEGG" id="goe:100906494"/>
<dbReference type="InterPro" id="IPR001846">
    <property type="entry name" value="VWF_type-D"/>
</dbReference>
<proteinExistence type="predicted"/>
<dbReference type="Gene3D" id="2.20.80.10">
    <property type="entry name" value="Lipovitellin-phosvitin complex, chain A, domain 4"/>
    <property type="match status" value="1"/>
</dbReference>
<dbReference type="GO" id="GO:0005319">
    <property type="term" value="F:lipid transporter activity"/>
    <property type="evidence" value="ECO:0007669"/>
    <property type="project" value="InterPro"/>
</dbReference>
<evidence type="ECO:0000259" key="8">
    <source>
        <dbReference type="PROSITE" id="PS51233"/>
    </source>
</evidence>
<dbReference type="Gene3D" id="2.30.230.10">
    <property type="entry name" value="Lipovitellin, beta-sheet shell regions, chain A"/>
    <property type="match status" value="1"/>
</dbReference>
<gene>
    <name evidence="10" type="primary">LOC100906494</name>
</gene>
<dbReference type="InterPro" id="IPR050733">
    <property type="entry name" value="Vitellogenin/Apolipophorin"/>
</dbReference>
<sequence length="3060" mass="344945">MGPPISVGVGFCLLFIVGGSFAGILPLKDEPECGKGLPVGKTFVYKYAGVSKIENEDVNQEVHFSADVVVSVPRECVLGVQLRNVESPHQKFVHSLQNHVIEVRMDNGEIKELKHNPAEPVWALNVKRAIVSMLQTPSTALESSVDSDEKDVLGICKTNYEPVEASGDEVVIRKTKNLLSCEARTLSTKSIFFTAYDAPQSDIRTAPVASGNYICRNIINKSTGVLKEATCQQTEKLYLSEQSSATPGVISVVTSEASLELVREEDGAQNVRSATYRRSCLVFDHEFERDHLRESLVSAIDRYCDSMQPDVRPESGKLFGDLIKSMRSAPYAKIAEVYESIENKPCDTKKLKTAFLDVLGMAGSTGSIEMIAKFIQNGEHKEHHQKWLKSLAYISNPTQDMVQAMIPVVQSAGPESAKSILLPVSAMAHTFCKTQYEECDQTAAIKQLLSVLVKKLDNDCSGDRAIIVATLKALGNLGVTGGYHNKIMQCMNDKPTDIRTYTLRAFRKVCDSEVTQQMVNLYADQSEDVEVRIGAYLNAMRCADFDTVAKIVSVYETEKVVQVGSFVYSHLRVIHESECPLKAELKRLISTFPVSAKFSQDPSKFSQNYEYSKFYDSVNIGGVADASIVFSPKSFLPRSASLNLSLDLFSQNVNLLEIGGRVEGLEKIVEQLVGRNSARPSRRASRDSTDVERFDNDFKNEIATDEKMSFYVNIYGNEIDFVEYNSVKELTSQMLMSVVKVYSLHPSALLNNIVLEGQIDIAKNALLVDKSVSTATITGLGLVLEMRAVTNTVLKASAPASNEAGFMKASLEPSAVVQVDGSLTLSAGVFRHGARFASTIHTSSVVDVEITRREGEFKFRFNTPREKLEILNAKSEVFAVQGDYETPITAKAVRNLDGCTMQLPEIFGMSACISGTVPKPWYMAGRGFVKPFNFALTLQKTDTNMEGVEFSYLYSRNSFSFVFDTPGSTVDRRSEFHYKSTDSSVTVWGQCPRKTFHFGISTESEDFVVFRIVDKETEKADEYAIRIRYGLGAIFISNELGLEFSCPHLREPLTLAIKNVNQKTEILSNYPQSNPLNITVNVGQTSLNATISVGDLDASSRLSMHEEKDRRTAKWHGVMHTTYKIGDKKTQKFHYELKLREDYNDNVVHSSALSTWTSTCHPQYNNKLAYDRQIEDESRKHKIQAWWGEKFTDDDKTIRIATESKQKGSFGYGRMTTLQLRGQVYSPALGLDYDVNFDNKIDLEKTPRITSELFVASDKKTLVKFDYTFDRHSKKTTVRASLIAPYTSLRLSDDSEEVSKGKYKGTCELGWGLEGKKLSIDYTTELMANGNHDVKLNIRAPNMKPIQHRQLVRIARDVELKTETLIDGKEYLVFEIKRQDKDVAFNFVGQRLQVKYSRSVKDKALDVKLDVHSKVYYTRPISLTIHKDSPGKKSHELAVNFLWDAVANPSKKLSIDMKTDREDGVKTHAKVTVSQFVDFEYKGVYVKGFIKGPNRAEFRLSGANIEARELIVGHVHSTPEGEGYLKYTKGGKVWIDGKLGHKFTSEKRHYYLSSTGMINRKLDITRDLVARTLKIDLDRDGKVYSLLVDRKTDYSKGIIDCKITMNLPYEDYKTQELTAKGTLVDGKLDLTVHYLSSRQKNYHFVVKGTRPGPMVLDVEISIKSDYEKLKEGKAHLKYNLADAAERMFMLDVERETNKIFDLEVHMKKDDASREMNFKLASEFTPAYDGSMKMKGTSSKFNSNMLINKNGAVWYTADVDFENTGDKMLYSGKYHGGILGGDTEVAFEKNTLPGNNHRTYKLNVKRNGKELRADAETQRADGFKITSVNACRTPLETDCVSVTVKRNVANFNVFRNNALNVKIHRKPDVTLEIDSQMHIPQDVHKAHVRLVGNVNEFKLGFDYNCDHSTEQVSEQTLRGYVVDREMLATRRRENTDKFVDIKYSAALDAKSEEKLEASYRRDYNDKGFNSVLKLSHPKMRTPIVVKSEISRGKDANSLYRLESEVEFFRPEDTIFLHYERRLNDEIARNKSIHIHVHKKDKSDFDLHVTMYRSIDLQKPVFAGYYWSYVTAKKETRVGTMKAFLGEDLKGSIEFTSPYQDNFKITGEAKVVNDDGDKEAEIVHLKNDVETKGKISYNLAKLYMKAVVLNSDGTTGRELEVDGGRKEKGRYKLVLSSFPEGKRTTDLGIEHSRSSETSFHSRVYAPPEYLKRVAERAKEIAATRAGKYPIEDMKEELKTRTDALAFRLRKTFEDVPEYLLTKISQIFVEIQGSLTRLINNTTVGQRLKARFEANRERIGQLMQKFLEMVRKCCPALAERLEASMAEFLPKRARRSVKEESINFVAYVLVRIEMFEEWLINTPPVKLMVRAYNRIADVVTTVSNGVHVRIEALRRKFLAVPDVKQIAETWAELYDSSTAGHLVPKEALFKYVIAPRLDRYTPRVPVLEVDRKAGRFVADVDVPVDASKLVQYWAYGTEEPQPERQHGYETYDLCSTMEMVRKSLSKAYDGQATVIDGKHFITFDGKHFSVKGSCSYLLARDFVNGTFSIVLNNNGDVPSYVLQFGDTRIEVRKHSSLEITLNGKPISAPMMMDNISVLRMLDMVRISNGDVKFVLNLSNGVATIDTRIWYFGKTAGLLGNYNREPSDDFKTPTGAVVTNEDDFLDSWETESCDADLVLFRDRTEEVEAVEFCDKIFKNELSTLSLGFMVRSADEYHDLCLRAAQAVENKIHSSCQVAYAYFKDIERYAKIPSYLGARLPDECLTCELPLAPNAAIGNRTYGHFETGDTADVIFAVQDNECNANFSGNIHALVKSIDKELAAKNVRHNRYGLVGFGGEGELHDAHLRSAKGRLMFPARDLHLALEGMAMTSNEPGDIFLAVHAAMTQYRFRPTATKVIVLFSCHKCSVMDKTAPDYIDLRTALLERGIFLHLVSRDSVKSRGHVSKRSPQILGLDTDVAYTARDVNQNPLMGSLDLKSQIRAPKNVCVLMALESSGSWFTAPSQKNEQRAWKIVFSKRIAENVSQQEQCLVCDCQAAETYSTRTVCKPCKPRRLAYVDFEEDED</sequence>
<evidence type="ECO:0000313" key="9">
    <source>
        <dbReference type="Proteomes" id="UP000694867"/>
    </source>
</evidence>
<evidence type="ECO:0000256" key="4">
    <source>
        <dbReference type="ARBA" id="ARBA00023180"/>
    </source>
</evidence>
<feature type="domain" description="VWFD" evidence="8">
    <location>
        <begin position="2507"/>
        <end position="2672"/>
    </location>
</feature>
<keyword evidence="1 6" id="KW-0732">Signal</keyword>
<dbReference type="Pfam" id="PF09172">
    <property type="entry name" value="Vit_open_b-sht"/>
    <property type="match status" value="1"/>
</dbReference>
<dbReference type="Gene3D" id="1.25.10.20">
    <property type="entry name" value="Vitellinogen, superhelical"/>
    <property type="match status" value="1"/>
</dbReference>
<evidence type="ECO:0000256" key="6">
    <source>
        <dbReference type="SAM" id="SignalP"/>
    </source>
</evidence>
<dbReference type="SUPFAM" id="SSF48431">
    <property type="entry name" value="Lipovitellin-phosvitin complex, superhelical domain"/>
    <property type="match status" value="1"/>
</dbReference>
<dbReference type="Gene3D" id="2.20.50.20">
    <property type="entry name" value="Lipovitellin. Chain A, domain 3"/>
    <property type="match status" value="1"/>
</dbReference>
<protein>
    <submittedName>
        <fullName evidence="10">Apolipophorins</fullName>
    </submittedName>
</protein>
<keyword evidence="3" id="KW-1015">Disulfide bond</keyword>